<keyword evidence="3" id="KW-1185">Reference proteome</keyword>
<evidence type="ECO:0000313" key="3">
    <source>
        <dbReference type="Proteomes" id="UP000027135"/>
    </source>
</evidence>
<dbReference type="Proteomes" id="UP000027135">
    <property type="component" value="Unassembled WGS sequence"/>
</dbReference>
<dbReference type="InParanoid" id="A0A067R9L6"/>
<evidence type="ECO:0000256" key="1">
    <source>
        <dbReference type="SAM" id="MobiDB-lite"/>
    </source>
</evidence>
<feature type="region of interest" description="Disordered" evidence="1">
    <location>
        <begin position="1"/>
        <end position="25"/>
    </location>
</feature>
<evidence type="ECO:0000313" key="2">
    <source>
        <dbReference type="EMBL" id="KDR15244.1"/>
    </source>
</evidence>
<organism evidence="2 3">
    <name type="scientific">Zootermopsis nevadensis</name>
    <name type="common">Dampwood termite</name>
    <dbReference type="NCBI Taxonomy" id="136037"/>
    <lineage>
        <taxon>Eukaryota</taxon>
        <taxon>Metazoa</taxon>
        <taxon>Ecdysozoa</taxon>
        <taxon>Arthropoda</taxon>
        <taxon>Hexapoda</taxon>
        <taxon>Insecta</taxon>
        <taxon>Pterygota</taxon>
        <taxon>Neoptera</taxon>
        <taxon>Polyneoptera</taxon>
        <taxon>Dictyoptera</taxon>
        <taxon>Blattodea</taxon>
        <taxon>Blattoidea</taxon>
        <taxon>Termitoidae</taxon>
        <taxon>Termopsidae</taxon>
        <taxon>Zootermopsis</taxon>
    </lineage>
</organism>
<name>A0A067R9L6_ZOONE</name>
<protein>
    <submittedName>
        <fullName evidence="2">Uncharacterized protein</fullName>
    </submittedName>
</protein>
<proteinExistence type="predicted"/>
<gene>
    <name evidence="2" type="ORF">L798_10612</name>
</gene>
<sequence>MVTSMSSRISDLRSWDGSTAGRGKFGTQTRASFLVGLGKAGKARWVPKMLTFYQKTQRVSVSADRLNRIGEEENEFLTCDVTWTYPLNSRIKEP</sequence>
<accession>A0A067R9L6</accession>
<dbReference type="EMBL" id="KK852836">
    <property type="protein sequence ID" value="KDR15244.1"/>
    <property type="molecule type" value="Genomic_DNA"/>
</dbReference>
<reference evidence="2 3" key="1">
    <citation type="journal article" date="2014" name="Nat. Commun.">
        <title>Molecular traces of alternative social organization in a termite genome.</title>
        <authorList>
            <person name="Terrapon N."/>
            <person name="Li C."/>
            <person name="Robertson H.M."/>
            <person name="Ji L."/>
            <person name="Meng X."/>
            <person name="Booth W."/>
            <person name="Chen Z."/>
            <person name="Childers C.P."/>
            <person name="Glastad K.M."/>
            <person name="Gokhale K."/>
            <person name="Gowin J."/>
            <person name="Gronenberg W."/>
            <person name="Hermansen R.A."/>
            <person name="Hu H."/>
            <person name="Hunt B.G."/>
            <person name="Huylmans A.K."/>
            <person name="Khalil S.M."/>
            <person name="Mitchell R.D."/>
            <person name="Munoz-Torres M.C."/>
            <person name="Mustard J.A."/>
            <person name="Pan H."/>
            <person name="Reese J.T."/>
            <person name="Scharf M.E."/>
            <person name="Sun F."/>
            <person name="Vogel H."/>
            <person name="Xiao J."/>
            <person name="Yang W."/>
            <person name="Yang Z."/>
            <person name="Yang Z."/>
            <person name="Zhou J."/>
            <person name="Zhu J."/>
            <person name="Brent C.S."/>
            <person name="Elsik C.G."/>
            <person name="Goodisman M.A."/>
            <person name="Liberles D.A."/>
            <person name="Roe R.M."/>
            <person name="Vargo E.L."/>
            <person name="Vilcinskas A."/>
            <person name="Wang J."/>
            <person name="Bornberg-Bauer E."/>
            <person name="Korb J."/>
            <person name="Zhang G."/>
            <person name="Liebig J."/>
        </authorList>
    </citation>
    <scope>NUCLEOTIDE SEQUENCE [LARGE SCALE GENOMIC DNA]</scope>
    <source>
        <tissue evidence="2">Whole organism</tissue>
    </source>
</reference>
<dbReference type="AlphaFoldDB" id="A0A067R9L6"/>